<feature type="transmembrane region" description="Helical" evidence="1">
    <location>
        <begin position="154"/>
        <end position="173"/>
    </location>
</feature>
<evidence type="ECO:0000313" key="3">
    <source>
        <dbReference type="Proteomes" id="UP000502498"/>
    </source>
</evidence>
<feature type="transmembrane region" description="Helical" evidence="1">
    <location>
        <begin position="119"/>
        <end position="139"/>
    </location>
</feature>
<organism evidence="2 3">
    <name type="scientific">Microbacterium hominis</name>
    <dbReference type="NCBI Taxonomy" id="162426"/>
    <lineage>
        <taxon>Bacteria</taxon>
        <taxon>Bacillati</taxon>
        <taxon>Actinomycetota</taxon>
        <taxon>Actinomycetes</taxon>
        <taxon>Micrococcales</taxon>
        <taxon>Microbacteriaceae</taxon>
        <taxon>Microbacterium</taxon>
    </lineage>
</organism>
<accession>A0A7D4PV46</accession>
<feature type="transmembrane region" description="Helical" evidence="1">
    <location>
        <begin position="50"/>
        <end position="68"/>
    </location>
</feature>
<protein>
    <submittedName>
        <fullName evidence="2">DoxX family protein</fullName>
    </submittedName>
</protein>
<keyword evidence="1" id="KW-0812">Transmembrane</keyword>
<reference evidence="2 3" key="1">
    <citation type="submission" date="2020-05" db="EMBL/GenBank/DDBJ databases">
        <title>Strain PA2F3 complete genome.</title>
        <authorList>
            <person name="Kim Y.-S."/>
            <person name="Kim S.-J."/>
            <person name="Jung H.-k."/>
            <person name="Kim S.-E."/>
            <person name="Kim K.-H."/>
        </authorList>
    </citation>
    <scope>NUCLEOTIDE SEQUENCE [LARGE SCALE GENOMIC DNA]</scope>
    <source>
        <strain evidence="2 3">PA2F3</strain>
    </source>
</reference>
<evidence type="ECO:0000256" key="1">
    <source>
        <dbReference type="SAM" id="Phobius"/>
    </source>
</evidence>
<dbReference type="RefSeq" id="WP_172989933.1">
    <property type="nucleotide sequence ID" value="NZ_CP054038.1"/>
</dbReference>
<dbReference type="EMBL" id="CP054038">
    <property type="protein sequence ID" value="QKJ19494.1"/>
    <property type="molecule type" value="Genomic_DNA"/>
</dbReference>
<sequence length="181" mass="18494">MTTVPLSGGTAGVVRPVRPSITGLVTASLALERRAEASVKAVLQRWSVPALRVALGTVFAVFGALKLIPGASPVEQLVMQTWEKLTFGLVGGQAAMIATAAIEVAAGVLLILGGAFARVGLIVVAFAFVGILSPIVLLPQEVFGAAGPTLTGQYIFKNVVLIAAVLVVASAALRGPRDARD</sequence>
<dbReference type="AlphaFoldDB" id="A0A7D4PV46"/>
<proteinExistence type="predicted"/>
<name>A0A7D4PV46_9MICO</name>
<evidence type="ECO:0000313" key="2">
    <source>
        <dbReference type="EMBL" id="QKJ19494.1"/>
    </source>
</evidence>
<dbReference type="Proteomes" id="UP000502498">
    <property type="component" value="Chromosome"/>
</dbReference>
<keyword evidence="1" id="KW-1133">Transmembrane helix</keyword>
<gene>
    <name evidence="2" type="ORF">HQM25_09065</name>
</gene>
<feature type="transmembrane region" description="Helical" evidence="1">
    <location>
        <begin position="88"/>
        <end position="112"/>
    </location>
</feature>
<keyword evidence="1" id="KW-0472">Membrane</keyword>